<accession>A0A4Z1FHH8</accession>
<evidence type="ECO:0000313" key="2">
    <source>
        <dbReference type="Proteomes" id="UP000297910"/>
    </source>
</evidence>
<evidence type="ECO:0000313" key="1">
    <source>
        <dbReference type="EMBL" id="TGO22719.1"/>
    </source>
</evidence>
<gene>
    <name evidence="1" type="ORF">BPAE_0157g00060</name>
</gene>
<proteinExistence type="predicted"/>
<dbReference type="EMBL" id="PQXI01000157">
    <property type="protein sequence ID" value="TGO22719.1"/>
    <property type="molecule type" value="Genomic_DNA"/>
</dbReference>
<reference evidence="1 2" key="1">
    <citation type="submission" date="2017-12" db="EMBL/GenBank/DDBJ databases">
        <title>Comparative genomics of Botrytis spp.</title>
        <authorList>
            <person name="Valero-Jimenez C.A."/>
            <person name="Tapia P."/>
            <person name="Veloso J."/>
            <person name="Silva-Moreno E."/>
            <person name="Staats M."/>
            <person name="Valdes J.H."/>
            <person name="Van Kan J.A.L."/>
        </authorList>
    </citation>
    <scope>NUCLEOTIDE SEQUENCE [LARGE SCALE GENOMIC DNA]</scope>
    <source>
        <strain evidence="1 2">Bp0003</strain>
    </source>
</reference>
<sequence>MLDYNADIDVAVDMSCDIGLVPAVGGMWKMGVSSHESTARLSFRRCGGSDRKTEIRAVSLASRIRLFETPSVNEALQTFTAITTALILRKRQTLKIITGTMLSFFSVAEALVSAT</sequence>
<dbReference type="AlphaFoldDB" id="A0A4Z1FHH8"/>
<name>A0A4Z1FHH8_9HELO</name>
<organism evidence="1 2">
    <name type="scientific">Botrytis paeoniae</name>
    <dbReference type="NCBI Taxonomy" id="278948"/>
    <lineage>
        <taxon>Eukaryota</taxon>
        <taxon>Fungi</taxon>
        <taxon>Dikarya</taxon>
        <taxon>Ascomycota</taxon>
        <taxon>Pezizomycotina</taxon>
        <taxon>Leotiomycetes</taxon>
        <taxon>Helotiales</taxon>
        <taxon>Sclerotiniaceae</taxon>
        <taxon>Botrytis</taxon>
    </lineage>
</organism>
<dbReference type="Proteomes" id="UP000297910">
    <property type="component" value="Unassembled WGS sequence"/>
</dbReference>
<keyword evidence="2" id="KW-1185">Reference proteome</keyword>
<protein>
    <submittedName>
        <fullName evidence="1">Uncharacterized protein</fullName>
    </submittedName>
</protein>
<comment type="caution">
    <text evidence="1">The sequence shown here is derived from an EMBL/GenBank/DDBJ whole genome shotgun (WGS) entry which is preliminary data.</text>
</comment>